<accession>A0A2A3U0S2</accession>
<reference evidence="1 2" key="1">
    <citation type="submission" date="2017-09" db="EMBL/GenBank/DDBJ databases">
        <title>Genome sequence of Lactobacillus brevis D7.</title>
        <authorList>
            <person name="Kwon M.-S."/>
            <person name="Lim S.K."/>
            <person name="Choi H.-J."/>
        </authorList>
    </citation>
    <scope>NUCLEOTIDE SEQUENCE [LARGE SCALE GENOMIC DNA]</scope>
    <source>
        <strain evidence="1 2">D7</strain>
    </source>
</reference>
<protein>
    <submittedName>
        <fullName evidence="1">DUF3781 domain-containing protein</fullName>
    </submittedName>
</protein>
<dbReference type="EMBL" id="NVYO01000001">
    <property type="protein sequence ID" value="PBQ24661.1"/>
    <property type="molecule type" value="Genomic_DNA"/>
</dbReference>
<organism evidence="1 2">
    <name type="scientific">Levilactobacillus brevis</name>
    <name type="common">Lactobacillus brevis</name>
    <dbReference type="NCBI Taxonomy" id="1580"/>
    <lineage>
        <taxon>Bacteria</taxon>
        <taxon>Bacillati</taxon>
        <taxon>Bacillota</taxon>
        <taxon>Bacilli</taxon>
        <taxon>Lactobacillales</taxon>
        <taxon>Lactobacillaceae</taxon>
        <taxon>Levilactobacillus</taxon>
    </lineage>
</organism>
<dbReference type="Proteomes" id="UP000217918">
    <property type="component" value="Unassembled WGS sequence"/>
</dbReference>
<name>A0A2A3U0S2_LEVBR</name>
<evidence type="ECO:0000313" key="1">
    <source>
        <dbReference type="EMBL" id="PBQ24661.1"/>
    </source>
</evidence>
<evidence type="ECO:0000313" key="2">
    <source>
        <dbReference type="Proteomes" id="UP000217918"/>
    </source>
</evidence>
<dbReference type="RefSeq" id="WP_024526325.1">
    <property type="nucleotide sequence ID" value="NZ_CP024635.1"/>
</dbReference>
<dbReference type="InterPro" id="IPR024229">
    <property type="entry name" value="DUF3781"/>
</dbReference>
<proteinExistence type="predicted"/>
<comment type="caution">
    <text evidence="1">The sequence shown here is derived from an EMBL/GenBank/DDBJ whole genome shotgun (WGS) entry which is preliminary data.</text>
</comment>
<gene>
    <name evidence="1" type="ORF">CNR29_11780</name>
</gene>
<dbReference type="Pfam" id="PF12636">
    <property type="entry name" value="DUF3781"/>
    <property type="match status" value="1"/>
</dbReference>
<sequence length="86" mass="10138">MPDNSELLALIKERVCYTDMVYQRVNKKLEVDLSRAEIEMLVQNILGDEQTMLEKRGKNYYVTSLARHTRLTINSFNFRLITADRI</sequence>
<dbReference type="AlphaFoldDB" id="A0A2A3U0S2"/>